<sequence length="123" mass="13515">MKQIRILLVDDEIDFSAPLGKRLARRGMDVHTASSGQNALTELDNRPVDVILLDIKMAGMDGLRTLSEIKRTHPQIAVIMLTAHADTDMVLASMGLGACGYLMKPVNIDELVDKVREASRNDT</sequence>
<dbReference type="Proteomes" id="UP001317742">
    <property type="component" value="Chromosome"/>
</dbReference>
<organism evidence="4 5">
    <name type="scientific">Pseudodesulfovibrio nedwellii</name>
    <dbReference type="NCBI Taxonomy" id="2973072"/>
    <lineage>
        <taxon>Bacteria</taxon>
        <taxon>Pseudomonadati</taxon>
        <taxon>Thermodesulfobacteriota</taxon>
        <taxon>Desulfovibrionia</taxon>
        <taxon>Desulfovibrionales</taxon>
        <taxon>Desulfovibrionaceae</taxon>
    </lineage>
</organism>
<protein>
    <submittedName>
        <fullName evidence="4">Response regulator</fullName>
    </submittedName>
</protein>
<dbReference type="InterPro" id="IPR001789">
    <property type="entry name" value="Sig_transdc_resp-reg_receiver"/>
</dbReference>
<dbReference type="Gene3D" id="3.40.50.2300">
    <property type="match status" value="1"/>
</dbReference>
<keyword evidence="5" id="KW-1185">Reference proteome</keyword>
<dbReference type="RefSeq" id="WP_281761163.1">
    <property type="nucleotide sequence ID" value="NZ_AP026709.1"/>
</dbReference>
<gene>
    <name evidence="4" type="ORF">SYK_30290</name>
</gene>
<evidence type="ECO:0000313" key="5">
    <source>
        <dbReference type="Proteomes" id="UP001317742"/>
    </source>
</evidence>
<dbReference type="PANTHER" id="PTHR44591:SF3">
    <property type="entry name" value="RESPONSE REGULATORY DOMAIN-CONTAINING PROTEIN"/>
    <property type="match status" value="1"/>
</dbReference>
<dbReference type="PROSITE" id="PS50110">
    <property type="entry name" value="RESPONSE_REGULATORY"/>
    <property type="match status" value="1"/>
</dbReference>
<dbReference type="SMART" id="SM00448">
    <property type="entry name" value="REC"/>
    <property type="match status" value="1"/>
</dbReference>
<dbReference type="PANTHER" id="PTHR44591">
    <property type="entry name" value="STRESS RESPONSE REGULATOR PROTEIN 1"/>
    <property type="match status" value="1"/>
</dbReference>
<evidence type="ECO:0000256" key="1">
    <source>
        <dbReference type="ARBA" id="ARBA00022553"/>
    </source>
</evidence>
<dbReference type="CDD" id="cd00156">
    <property type="entry name" value="REC"/>
    <property type="match status" value="1"/>
</dbReference>
<keyword evidence="1 2" id="KW-0597">Phosphoprotein</keyword>
<dbReference type="InterPro" id="IPR050595">
    <property type="entry name" value="Bact_response_regulator"/>
</dbReference>
<dbReference type="Pfam" id="PF00072">
    <property type="entry name" value="Response_reg"/>
    <property type="match status" value="1"/>
</dbReference>
<reference evidence="4 5" key="1">
    <citation type="submission" date="2022-08" db="EMBL/GenBank/DDBJ databases">
        <title>Genome Sequence of the sulphate-reducing bacterium, Pseudodesulfovibrio sp. SYK.</title>
        <authorList>
            <person name="Kondo R."/>
            <person name="Kataoka T."/>
        </authorList>
    </citation>
    <scope>NUCLEOTIDE SEQUENCE [LARGE SCALE GENOMIC DNA]</scope>
    <source>
        <strain evidence="4 5">SYK</strain>
    </source>
</reference>
<dbReference type="SUPFAM" id="SSF52172">
    <property type="entry name" value="CheY-like"/>
    <property type="match status" value="1"/>
</dbReference>
<evidence type="ECO:0000313" key="4">
    <source>
        <dbReference type="EMBL" id="BDQ38669.1"/>
    </source>
</evidence>
<dbReference type="EMBL" id="AP026709">
    <property type="protein sequence ID" value="BDQ38669.1"/>
    <property type="molecule type" value="Genomic_DNA"/>
</dbReference>
<feature type="domain" description="Response regulatory" evidence="3">
    <location>
        <begin position="5"/>
        <end position="119"/>
    </location>
</feature>
<accession>A0ABM8B4T2</accession>
<evidence type="ECO:0000256" key="2">
    <source>
        <dbReference type="PROSITE-ProRule" id="PRU00169"/>
    </source>
</evidence>
<feature type="modified residue" description="4-aspartylphosphate" evidence="2">
    <location>
        <position position="54"/>
    </location>
</feature>
<evidence type="ECO:0000259" key="3">
    <source>
        <dbReference type="PROSITE" id="PS50110"/>
    </source>
</evidence>
<proteinExistence type="predicted"/>
<dbReference type="InterPro" id="IPR011006">
    <property type="entry name" value="CheY-like_superfamily"/>
</dbReference>
<name>A0ABM8B4T2_9BACT</name>